<dbReference type="AlphaFoldDB" id="A0A2P2JGL1"/>
<accession>A0A2P2JGL1</accession>
<feature type="transmembrane region" description="Helical" evidence="1">
    <location>
        <begin position="70"/>
        <end position="88"/>
    </location>
</feature>
<name>A0A2P2JGL1_RHIMU</name>
<sequence length="114" mass="12175">MTYIRHLGHPTSAMDAASGLFECGRLSSWLTSDDRQELGGEVGDTVADRVGVSTLGLALGGDRFSFRSSLGVLPFLRLIFCVLCAVYLTSLKVKELLPARGERAGLLQFNIAGG</sequence>
<protein>
    <submittedName>
        <fullName evidence="2">Uncharacterized protein</fullName>
    </submittedName>
</protein>
<keyword evidence="1" id="KW-0812">Transmembrane</keyword>
<reference evidence="2" key="1">
    <citation type="submission" date="2018-02" db="EMBL/GenBank/DDBJ databases">
        <title>Rhizophora mucronata_Transcriptome.</title>
        <authorList>
            <person name="Meera S.P."/>
            <person name="Sreeshan A."/>
            <person name="Augustine A."/>
        </authorList>
    </citation>
    <scope>NUCLEOTIDE SEQUENCE</scope>
    <source>
        <tissue evidence="2">Leaf</tissue>
    </source>
</reference>
<organism evidence="2">
    <name type="scientific">Rhizophora mucronata</name>
    <name type="common">Asiatic mangrove</name>
    <dbReference type="NCBI Taxonomy" id="61149"/>
    <lineage>
        <taxon>Eukaryota</taxon>
        <taxon>Viridiplantae</taxon>
        <taxon>Streptophyta</taxon>
        <taxon>Embryophyta</taxon>
        <taxon>Tracheophyta</taxon>
        <taxon>Spermatophyta</taxon>
        <taxon>Magnoliopsida</taxon>
        <taxon>eudicotyledons</taxon>
        <taxon>Gunneridae</taxon>
        <taxon>Pentapetalae</taxon>
        <taxon>rosids</taxon>
        <taxon>fabids</taxon>
        <taxon>Malpighiales</taxon>
        <taxon>Rhizophoraceae</taxon>
        <taxon>Rhizophora</taxon>
    </lineage>
</organism>
<proteinExistence type="predicted"/>
<keyword evidence="1" id="KW-1133">Transmembrane helix</keyword>
<evidence type="ECO:0000313" key="2">
    <source>
        <dbReference type="EMBL" id="MBW92590.1"/>
    </source>
</evidence>
<dbReference type="EMBL" id="GGEC01012107">
    <property type="protein sequence ID" value="MBW92590.1"/>
    <property type="molecule type" value="Transcribed_RNA"/>
</dbReference>
<keyword evidence="1" id="KW-0472">Membrane</keyword>
<evidence type="ECO:0000256" key="1">
    <source>
        <dbReference type="SAM" id="Phobius"/>
    </source>
</evidence>